<reference evidence="1 2" key="1">
    <citation type="submission" date="2019-05" db="EMBL/GenBank/DDBJ databases">
        <title>Another draft genome of Portunus trituberculatus and its Hox gene families provides insights of decapod evolution.</title>
        <authorList>
            <person name="Jeong J.-H."/>
            <person name="Song I."/>
            <person name="Kim S."/>
            <person name="Choi T."/>
            <person name="Kim D."/>
            <person name="Ryu S."/>
            <person name="Kim W."/>
        </authorList>
    </citation>
    <scope>NUCLEOTIDE SEQUENCE [LARGE SCALE GENOMIC DNA]</scope>
    <source>
        <tissue evidence="1">Muscle</tissue>
    </source>
</reference>
<gene>
    <name evidence="1" type="ORF">E2C01_084803</name>
</gene>
<dbReference type="Proteomes" id="UP000324222">
    <property type="component" value="Unassembled WGS sequence"/>
</dbReference>
<name>A0A5B7J0Y4_PORTR</name>
<evidence type="ECO:0000313" key="1">
    <source>
        <dbReference type="EMBL" id="MPC89842.1"/>
    </source>
</evidence>
<keyword evidence="2" id="KW-1185">Reference proteome</keyword>
<evidence type="ECO:0000313" key="2">
    <source>
        <dbReference type="Proteomes" id="UP000324222"/>
    </source>
</evidence>
<proteinExistence type="predicted"/>
<dbReference type="EMBL" id="VSRR010082355">
    <property type="protein sequence ID" value="MPC89842.1"/>
    <property type="molecule type" value="Genomic_DNA"/>
</dbReference>
<dbReference type="AlphaFoldDB" id="A0A5B7J0Y4"/>
<accession>A0A5B7J0Y4</accession>
<protein>
    <submittedName>
        <fullName evidence="1">Uncharacterized protein</fullName>
    </submittedName>
</protein>
<organism evidence="1 2">
    <name type="scientific">Portunus trituberculatus</name>
    <name type="common">Swimming crab</name>
    <name type="synonym">Neptunus trituberculatus</name>
    <dbReference type="NCBI Taxonomy" id="210409"/>
    <lineage>
        <taxon>Eukaryota</taxon>
        <taxon>Metazoa</taxon>
        <taxon>Ecdysozoa</taxon>
        <taxon>Arthropoda</taxon>
        <taxon>Crustacea</taxon>
        <taxon>Multicrustacea</taxon>
        <taxon>Malacostraca</taxon>
        <taxon>Eumalacostraca</taxon>
        <taxon>Eucarida</taxon>
        <taxon>Decapoda</taxon>
        <taxon>Pleocyemata</taxon>
        <taxon>Brachyura</taxon>
        <taxon>Eubrachyura</taxon>
        <taxon>Portunoidea</taxon>
        <taxon>Portunidae</taxon>
        <taxon>Portuninae</taxon>
        <taxon>Portunus</taxon>
    </lineage>
</organism>
<sequence>MLKEKRPEEEEEVEEDVLIYYLKLYISTILHCSIVNKNWIERYQPQPPHPPVSKESLIITSLAGVRSEQGRRRRGKKRLRFVGGELVHTNT</sequence>
<comment type="caution">
    <text evidence="1">The sequence shown here is derived from an EMBL/GenBank/DDBJ whole genome shotgun (WGS) entry which is preliminary data.</text>
</comment>